<organism evidence="1 2">
    <name type="scientific">Pseudocercospora fijiensis (strain CIRAD86)</name>
    <name type="common">Black leaf streak disease fungus</name>
    <name type="synonym">Mycosphaerella fijiensis</name>
    <dbReference type="NCBI Taxonomy" id="383855"/>
    <lineage>
        <taxon>Eukaryota</taxon>
        <taxon>Fungi</taxon>
        <taxon>Dikarya</taxon>
        <taxon>Ascomycota</taxon>
        <taxon>Pezizomycotina</taxon>
        <taxon>Dothideomycetes</taxon>
        <taxon>Dothideomycetidae</taxon>
        <taxon>Mycosphaerellales</taxon>
        <taxon>Mycosphaerellaceae</taxon>
        <taxon>Pseudocercospora</taxon>
    </lineage>
</organism>
<accession>M3BCT7</accession>
<dbReference type="GeneID" id="19336067"/>
<dbReference type="RefSeq" id="XP_007924139.1">
    <property type="nucleotide sequence ID" value="XM_007925948.1"/>
</dbReference>
<gene>
    <name evidence="1" type="ORF">MYCFIDRAFT_202756</name>
</gene>
<name>M3BCT7_PSEFD</name>
<protein>
    <submittedName>
        <fullName evidence="1">Uncharacterized protein</fullName>
    </submittedName>
</protein>
<keyword evidence="2" id="KW-1185">Reference proteome</keyword>
<sequence>MATGDTRSPSLTCFTAGETSTMWPLQRPLPFLLRMDIREADNRVGSSDEHIHVAQLVRCAFLRKRFCRRVEIKDGQFML</sequence>
<dbReference type="AlphaFoldDB" id="M3BCT7"/>
<dbReference type="EMBL" id="KB446556">
    <property type="protein sequence ID" value="EME87092.1"/>
    <property type="molecule type" value="Genomic_DNA"/>
</dbReference>
<dbReference type="Proteomes" id="UP000016932">
    <property type="component" value="Unassembled WGS sequence"/>
</dbReference>
<dbReference type="HOGENOM" id="CLU_2607021_0_0_1"/>
<evidence type="ECO:0000313" key="1">
    <source>
        <dbReference type="EMBL" id="EME87092.1"/>
    </source>
</evidence>
<dbReference type="VEuPathDB" id="FungiDB:MYCFIDRAFT_202756"/>
<evidence type="ECO:0000313" key="2">
    <source>
        <dbReference type="Proteomes" id="UP000016932"/>
    </source>
</evidence>
<reference evidence="1 2" key="1">
    <citation type="journal article" date="2012" name="PLoS Pathog.">
        <title>Diverse lifestyles and strategies of plant pathogenesis encoded in the genomes of eighteen Dothideomycetes fungi.</title>
        <authorList>
            <person name="Ohm R.A."/>
            <person name="Feau N."/>
            <person name="Henrissat B."/>
            <person name="Schoch C.L."/>
            <person name="Horwitz B.A."/>
            <person name="Barry K.W."/>
            <person name="Condon B.J."/>
            <person name="Copeland A.C."/>
            <person name="Dhillon B."/>
            <person name="Glaser F."/>
            <person name="Hesse C.N."/>
            <person name="Kosti I."/>
            <person name="LaButti K."/>
            <person name="Lindquist E.A."/>
            <person name="Lucas S."/>
            <person name="Salamov A.A."/>
            <person name="Bradshaw R.E."/>
            <person name="Ciuffetti L."/>
            <person name="Hamelin R.C."/>
            <person name="Kema G.H.J."/>
            <person name="Lawrence C."/>
            <person name="Scott J.A."/>
            <person name="Spatafora J.W."/>
            <person name="Turgeon B.G."/>
            <person name="de Wit P.J.G.M."/>
            <person name="Zhong S."/>
            <person name="Goodwin S.B."/>
            <person name="Grigoriev I.V."/>
        </authorList>
    </citation>
    <scope>NUCLEOTIDE SEQUENCE [LARGE SCALE GENOMIC DNA]</scope>
    <source>
        <strain evidence="1 2">CIRAD86</strain>
    </source>
</reference>
<proteinExistence type="predicted"/>
<dbReference type="KEGG" id="pfj:MYCFIDRAFT_202756"/>